<evidence type="ECO:0000313" key="8">
    <source>
        <dbReference type="Proteomes" id="UP000578252"/>
    </source>
</evidence>
<evidence type="ECO:0000313" key="2">
    <source>
        <dbReference type="EMBL" id="NMW64499.1"/>
    </source>
</evidence>
<feature type="compositionally biased region" description="Acidic residues" evidence="1">
    <location>
        <begin position="83"/>
        <end position="94"/>
    </location>
</feature>
<evidence type="ECO:0000313" key="7">
    <source>
        <dbReference type="Proteomes" id="UP000575397"/>
    </source>
</evidence>
<sequence length="94" mass="10437">MNRIVKATGATLLLAAGAAVLAYYTLPAFKETVDEFTSKFRADMAERENALIQALSSTEEEVASARDTWDKHQARRGKHSAEDTEDDDDDLIFD</sequence>
<comment type="caution">
    <text evidence="4">The sequence shown here is derived from an EMBL/GenBank/DDBJ whole genome shotgun (WGS) entry which is preliminary data.</text>
</comment>
<dbReference type="RefSeq" id="WP_004012400.1">
    <property type="nucleotide sequence ID" value="NZ_CAMPNB010000005.1"/>
</dbReference>
<name>A0A2J9KR06_9ACTO</name>
<evidence type="ECO:0000313" key="9">
    <source>
        <dbReference type="Proteomes" id="UP000582487"/>
    </source>
</evidence>
<evidence type="ECO:0000256" key="1">
    <source>
        <dbReference type="SAM" id="MobiDB-lite"/>
    </source>
</evidence>
<dbReference type="EMBL" id="JABCUV010000001">
    <property type="protein sequence ID" value="NMW92236.1"/>
    <property type="molecule type" value="Genomic_DNA"/>
</dbReference>
<evidence type="ECO:0000313" key="3">
    <source>
        <dbReference type="EMBL" id="NMW92236.1"/>
    </source>
</evidence>
<evidence type="ECO:0000313" key="6">
    <source>
        <dbReference type="Proteomes" id="UP000255284"/>
    </source>
</evidence>
<dbReference type="GeneID" id="61167936"/>
<feature type="region of interest" description="Disordered" evidence="1">
    <location>
        <begin position="55"/>
        <end position="94"/>
    </location>
</feature>
<evidence type="ECO:0008006" key="10">
    <source>
        <dbReference type="Google" id="ProtNLM"/>
    </source>
</evidence>
<dbReference type="Proteomes" id="UP000578252">
    <property type="component" value="Unassembled WGS sequence"/>
</dbReference>
<dbReference type="AlphaFoldDB" id="A0A2J9KR06"/>
<reference evidence="5 6" key="1">
    <citation type="submission" date="2018-06" db="EMBL/GenBank/DDBJ databases">
        <authorList>
            <consortium name="Pathogen Informatics"/>
            <person name="Doyle S."/>
        </authorList>
    </citation>
    <scope>NUCLEOTIDE SEQUENCE [LARGE SCALE GENOMIC DNA]</scope>
    <source>
        <strain evidence="5 6">NCTC11819</strain>
    </source>
</reference>
<dbReference type="EMBL" id="JABCUR010000002">
    <property type="protein sequence ID" value="NMW64499.1"/>
    <property type="molecule type" value="Genomic_DNA"/>
</dbReference>
<dbReference type="OrthoDB" id="3268854at2"/>
<protein>
    <recommendedName>
        <fullName evidence="10">YtxH domain-containing protein</fullName>
    </recommendedName>
</protein>
<reference evidence="7 8" key="2">
    <citation type="submission" date="2020-04" db="EMBL/GenBank/DDBJ databases">
        <title>Antimicrobial susceptibility and clonality of vaginal-derived multi-drug resistant Mobiluncus isolates in China.</title>
        <authorList>
            <person name="Zhang X."/>
        </authorList>
    </citation>
    <scope>NUCLEOTIDE SEQUENCE [LARGE SCALE GENOMIC DNA]</scope>
    <source>
        <strain evidence="4 7">12</strain>
        <strain evidence="2 8">13</strain>
        <strain evidence="3 9">7</strain>
    </source>
</reference>
<dbReference type="EMBL" id="JABCUS010000014">
    <property type="protein sequence ID" value="NMX03692.1"/>
    <property type="molecule type" value="Genomic_DNA"/>
</dbReference>
<accession>A0A2J9KR06</accession>
<gene>
    <name evidence="3" type="ORF">HHJ74_00690</name>
    <name evidence="4" type="ORF">HHJ77_07075</name>
    <name evidence="2" type="ORF">HHJ78_02895</name>
    <name evidence="5" type="ORF">NCTC11819_02016</name>
</gene>
<evidence type="ECO:0000313" key="4">
    <source>
        <dbReference type="EMBL" id="NMX03692.1"/>
    </source>
</evidence>
<evidence type="ECO:0000313" key="5">
    <source>
        <dbReference type="EMBL" id="STO17426.1"/>
    </source>
</evidence>
<dbReference type="Proteomes" id="UP000575397">
    <property type="component" value="Unassembled WGS sequence"/>
</dbReference>
<proteinExistence type="predicted"/>
<feature type="compositionally biased region" description="Basic and acidic residues" evidence="1">
    <location>
        <begin position="63"/>
        <end position="72"/>
    </location>
</feature>
<dbReference type="EMBL" id="UGGQ01000006">
    <property type="protein sequence ID" value="STO17426.1"/>
    <property type="molecule type" value="Genomic_DNA"/>
</dbReference>
<dbReference type="Proteomes" id="UP000255284">
    <property type="component" value="Unassembled WGS sequence"/>
</dbReference>
<dbReference type="Proteomes" id="UP000582487">
    <property type="component" value="Unassembled WGS sequence"/>
</dbReference>
<organism evidence="4 7">
    <name type="scientific">Mobiluncus mulieris</name>
    <dbReference type="NCBI Taxonomy" id="2052"/>
    <lineage>
        <taxon>Bacteria</taxon>
        <taxon>Bacillati</taxon>
        <taxon>Actinomycetota</taxon>
        <taxon>Actinomycetes</taxon>
        <taxon>Actinomycetales</taxon>
        <taxon>Actinomycetaceae</taxon>
        <taxon>Mobiluncus</taxon>
    </lineage>
</organism>